<evidence type="ECO:0000256" key="1">
    <source>
        <dbReference type="SAM" id="MobiDB-lite"/>
    </source>
</evidence>
<organism evidence="2 3">
    <name type="scientific">Nezara viridula</name>
    <name type="common">Southern green stink bug</name>
    <name type="synonym">Cimex viridulus</name>
    <dbReference type="NCBI Taxonomy" id="85310"/>
    <lineage>
        <taxon>Eukaryota</taxon>
        <taxon>Metazoa</taxon>
        <taxon>Ecdysozoa</taxon>
        <taxon>Arthropoda</taxon>
        <taxon>Hexapoda</taxon>
        <taxon>Insecta</taxon>
        <taxon>Pterygota</taxon>
        <taxon>Neoptera</taxon>
        <taxon>Paraneoptera</taxon>
        <taxon>Hemiptera</taxon>
        <taxon>Heteroptera</taxon>
        <taxon>Panheteroptera</taxon>
        <taxon>Pentatomomorpha</taxon>
        <taxon>Pentatomoidea</taxon>
        <taxon>Pentatomidae</taxon>
        <taxon>Pentatominae</taxon>
        <taxon>Nezara</taxon>
    </lineage>
</organism>
<feature type="region of interest" description="Disordered" evidence="1">
    <location>
        <begin position="52"/>
        <end position="75"/>
    </location>
</feature>
<name>A0A9P0MVQ9_NEZVI</name>
<sequence length="230" mass="25625">MEEESGQLKNWISNFGKDRPISNKPFVGKKPTNTVRNNIGVVESLAALSLGGGTPAEGSTLSPTEAPSTTRSKKSKKRFITVPNKYIEKFNVEDFKTNNYKAIEAVINDILNTRKSKSLAKKSKAKTDIRVKTLGGTLESQGMCNPLEVNKKIKDIKPKSAQPRSYRYYYKKTPSGDKNQLQMNFGPKSLSGLNRIHEEATRSLQNLNGKKTLSRRKAAADEVITYNIEN</sequence>
<protein>
    <submittedName>
        <fullName evidence="2">Uncharacterized protein</fullName>
    </submittedName>
</protein>
<evidence type="ECO:0000313" key="2">
    <source>
        <dbReference type="EMBL" id="CAH1406105.1"/>
    </source>
</evidence>
<dbReference type="Proteomes" id="UP001152798">
    <property type="component" value="Chromosome 6"/>
</dbReference>
<reference evidence="2" key="1">
    <citation type="submission" date="2022-01" db="EMBL/GenBank/DDBJ databases">
        <authorList>
            <person name="King R."/>
        </authorList>
    </citation>
    <scope>NUCLEOTIDE SEQUENCE</scope>
</reference>
<gene>
    <name evidence="2" type="ORF">NEZAVI_LOCUS14121</name>
</gene>
<dbReference type="OrthoDB" id="10401546at2759"/>
<feature type="region of interest" description="Disordered" evidence="1">
    <location>
        <begin position="1"/>
        <end position="29"/>
    </location>
</feature>
<evidence type="ECO:0000313" key="3">
    <source>
        <dbReference type="Proteomes" id="UP001152798"/>
    </source>
</evidence>
<dbReference type="AlphaFoldDB" id="A0A9P0MVQ9"/>
<feature type="compositionally biased region" description="Polar residues" evidence="1">
    <location>
        <begin position="57"/>
        <end position="67"/>
    </location>
</feature>
<accession>A0A9P0MVQ9</accession>
<dbReference type="EMBL" id="OV725082">
    <property type="protein sequence ID" value="CAH1406105.1"/>
    <property type="molecule type" value="Genomic_DNA"/>
</dbReference>
<proteinExistence type="predicted"/>
<keyword evidence="3" id="KW-1185">Reference proteome</keyword>